<reference evidence="9" key="1">
    <citation type="submission" date="2024-06" db="EMBL/GenBank/DDBJ databases">
        <authorList>
            <person name="Coelho C."/>
            <person name="Bento M."/>
            <person name="Garcia E."/>
            <person name="Camelo A."/>
            <person name="Brandao I."/>
            <person name="Espirito Santo C."/>
            <person name="Trovao J."/>
            <person name="Verissimo A."/>
            <person name="Costa J."/>
            <person name="Tiago I."/>
        </authorList>
    </citation>
    <scope>NUCLEOTIDE SEQUENCE</scope>
    <source>
        <strain evidence="9">KWT182</strain>
    </source>
</reference>
<dbReference type="InterPro" id="IPR029060">
    <property type="entry name" value="PIN-like_dom_sf"/>
</dbReference>
<keyword evidence="6" id="KW-0460">Magnesium</keyword>
<evidence type="ECO:0000256" key="7">
    <source>
        <dbReference type="ARBA" id="ARBA00038093"/>
    </source>
</evidence>
<dbReference type="InterPro" id="IPR050556">
    <property type="entry name" value="Type_II_TA_system_RNase"/>
</dbReference>
<dbReference type="Gene3D" id="3.40.50.1010">
    <property type="entry name" value="5'-nuclease"/>
    <property type="match status" value="1"/>
</dbReference>
<evidence type="ECO:0000256" key="6">
    <source>
        <dbReference type="ARBA" id="ARBA00022842"/>
    </source>
</evidence>
<dbReference type="GO" id="GO:0004518">
    <property type="term" value="F:nuclease activity"/>
    <property type="evidence" value="ECO:0007669"/>
    <property type="project" value="UniProtKB-KW"/>
</dbReference>
<evidence type="ECO:0000256" key="4">
    <source>
        <dbReference type="ARBA" id="ARBA00022723"/>
    </source>
</evidence>
<dbReference type="AlphaFoldDB" id="A0AAU7QB59"/>
<organism evidence="9">
    <name type="scientific">Acerihabitans sp. KWT182</name>
    <dbReference type="NCBI Taxonomy" id="3157919"/>
    <lineage>
        <taxon>Bacteria</taxon>
        <taxon>Pseudomonadati</taxon>
        <taxon>Pseudomonadota</taxon>
        <taxon>Gammaproteobacteria</taxon>
        <taxon>Enterobacterales</taxon>
        <taxon>Pectobacteriaceae</taxon>
        <taxon>Acerihabitans</taxon>
    </lineage>
</organism>
<protein>
    <submittedName>
        <fullName evidence="9">Type II toxin-antitoxin system VapC family toxin</fullName>
    </submittedName>
</protein>
<name>A0AAU7QB59_9GAMM</name>
<dbReference type="GO" id="GO:0016787">
    <property type="term" value="F:hydrolase activity"/>
    <property type="evidence" value="ECO:0007669"/>
    <property type="project" value="UniProtKB-KW"/>
</dbReference>
<evidence type="ECO:0000259" key="8">
    <source>
        <dbReference type="Pfam" id="PF01850"/>
    </source>
</evidence>
<sequence length="126" mass="14212">MIAQLALFDTNILIDYLNGIAQAKDTLEKFSHKPAISVITWMEVMVGAKKMSPEQETQTRQFLAQFLLLPVTDEVSERAVIIRHESKIKLPDAIIWATAQVNSRTLISRNPKDFGPESGVIMPYQL</sequence>
<keyword evidence="4" id="KW-0479">Metal-binding</keyword>
<comment type="similarity">
    <text evidence="7">Belongs to the PINc/VapC protein family.</text>
</comment>
<dbReference type="GO" id="GO:0046872">
    <property type="term" value="F:metal ion binding"/>
    <property type="evidence" value="ECO:0007669"/>
    <property type="project" value="UniProtKB-KW"/>
</dbReference>
<dbReference type="CDD" id="cd18737">
    <property type="entry name" value="PIN_VapC4-5_FitB-like"/>
    <property type="match status" value="1"/>
</dbReference>
<dbReference type="EMBL" id="CP157947">
    <property type="protein sequence ID" value="XBS70091.1"/>
    <property type="molecule type" value="Genomic_DNA"/>
</dbReference>
<proteinExistence type="inferred from homology"/>
<accession>A0AAU7QB59</accession>
<comment type="cofactor">
    <cofactor evidence="1">
        <name>Mg(2+)</name>
        <dbReference type="ChEBI" id="CHEBI:18420"/>
    </cofactor>
</comment>
<dbReference type="PANTHER" id="PTHR33653">
    <property type="entry name" value="RIBONUCLEASE VAPC2"/>
    <property type="match status" value="1"/>
</dbReference>
<dbReference type="InterPro" id="IPR002716">
    <property type="entry name" value="PIN_dom"/>
</dbReference>
<evidence type="ECO:0000256" key="2">
    <source>
        <dbReference type="ARBA" id="ARBA00022649"/>
    </source>
</evidence>
<evidence type="ECO:0000256" key="1">
    <source>
        <dbReference type="ARBA" id="ARBA00001946"/>
    </source>
</evidence>
<feature type="domain" description="PIN" evidence="8">
    <location>
        <begin position="7"/>
        <end position="110"/>
    </location>
</feature>
<keyword evidence="5" id="KW-0378">Hydrolase</keyword>
<evidence type="ECO:0000256" key="3">
    <source>
        <dbReference type="ARBA" id="ARBA00022722"/>
    </source>
</evidence>
<keyword evidence="2" id="KW-1277">Toxin-antitoxin system</keyword>
<dbReference type="PANTHER" id="PTHR33653:SF1">
    <property type="entry name" value="RIBONUCLEASE VAPC2"/>
    <property type="match status" value="1"/>
</dbReference>
<evidence type="ECO:0000256" key="5">
    <source>
        <dbReference type="ARBA" id="ARBA00022801"/>
    </source>
</evidence>
<dbReference type="SUPFAM" id="SSF88723">
    <property type="entry name" value="PIN domain-like"/>
    <property type="match status" value="1"/>
</dbReference>
<gene>
    <name evidence="9" type="ORF">ABK905_01965</name>
</gene>
<dbReference type="Pfam" id="PF01850">
    <property type="entry name" value="PIN"/>
    <property type="match status" value="1"/>
</dbReference>
<keyword evidence="3" id="KW-0540">Nuclease</keyword>
<evidence type="ECO:0000313" key="9">
    <source>
        <dbReference type="EMBL" id="XBS70091.1"/>
    </source>
</evidence>